<evidence type="ECO:0000313" key="1">
    <source>
        <dbReference type="EMBL" id="MCS4555813.1"/>
    </source>
</evidence>
<dbReference type="InterPro" id="IPR021254">
    <property type="entry name" value="DUF2806"/>
</dbReference>
<reference evidence="1 2" key="1">
    <citation type="submission" date="2022-02" db="EMBL/GenBank/DDBJ databases">
        <authorList>
            <person name="Zhuang L."/>
        </authorList>
    </citation>
    <scope>NUCLEOTIDE SEQUENCE [LARGE SCALE GENOMIC DNA]</scope>
    <source>
        <strain evidence="1 2">C32</strain>
    </source>
</reference>
<name>A0ABT2FHK7_9GAMM</name>
<proteinExistence type="predicted"/>
<dbReference type="Pfam" id="PF10987">
    <property type="entry name" value="DUF2806"/>
    <property type="match status" value="1"/>
</dbReference>
<dbReference type="NCBIfam" id="TIGR03899">
    <property type="entry name" value="TIGR03899 family protein"/>
    <property type="match status" value="1"/>
</dbReference>
<reference evidence="2" key="2">
    <citation type="submission" date="2023-07" db="EMBL/GenBank/DDBJ databases">
        <title>Shewanella mangrovi sp. nov., an acetaldehyde- degrading bacterium isolated from mangrove sediment.</title>
        <authorList>
            <person name="Liu Y."/>
        </authorList>
    </citation>
    <scope>NUCLEOTIDE SEQUENCE [LARGE SCALE GENOMIC DNA]</scope>
    <source>
        <strain evidence="2">C32</strain>
    </source>
</reference>
<keyword evidence="2" id="KW-1185">Reference proteome</keyword>
<dbReference type="Proteomes" id="UP001201549">
    <property type="component" value="Unassembled WGS sequence"/>
</dbReference>
<accession>A0ABT2FHK7</accession>
<organism evidence="1 2">
    <name type="scientific">Shewanella electrica</name>
    <dbReference type="NCBI Taxonomy" id="515560"/>
    <lineage>
        <taxon>Bacteria</taxon>
        <taxon>Pseudomonadati</taxon>
        <taxon>Pseudomonadota</taxon>
        <taxon>Gammaproteobacteria</taxon>
        <taxon>Alteromonadales</taxon>
        <taxon>Shewanellaceae</taxon>
        <taxon>Shewanella</taxon>
    </lineage>
</organism>
<evidence type="ECO:0000313" key="2">
    <source>
        <dbReference type="Proteomes" id="UP001201549"/>
    </source>
</evidence>
<dbReference type="RefSeq" id="WP_238895225.1">
    <property type="nucleotide sequence ID" value="NZ_JAKOGG010000003.1"/>
</dbReference>
<gene>
    <name evidence="1" type="ORF">L9G74_05125</name>
</gene>
<comment type="caution">
    <text evidence="1">The sequence shown here is derived from an EMBL/GenBank/DDBJ whole genome shotgun (WGS) entry which is preliminary data.</text>
</comment>
<protein>
    <submittedName>
        <fullName evidence="1">TIGR03899 family protein</fullName>
    </submittedName>
</protein>
<sequence length="280" mass="31448">MTSQSELHSSEPQVDSLLEMSARKKVLRLGRQLGLASEGDYQPANASILQRAEMRQQKQLIQRQHNIETIYSLTLSYTPSDVTGAELDADWLHQYLQMAEQINNRTMQDLWARILASEVVNPGNFSVRTLETLTKLTLKEAHILEKALGMAVKINQESRLKLLSGYRLSGGIGQYFRKQTAVNLGLSNFGMPYSHLLTLVDAGLLHRGDFETGLLPAKTPIELHFPASKLTLKPKSGYLLFNYYRLSPVGEELAMLVPPKIDEQYISAIKALFAKDFSVE</sequence>
<dbReference type="EMBL" id="JAKOGG010000003">
    <property type="protein sequence ID" value="MCS4555813.1"/>
    <property type="molecule type" value="Genomic_DNA"/>
</dbReference>